<dbReference type="SUPFAM" id="SSF51445">
    <property type="entry name" value="(Trans)glycosidases"/>
    <property type="match status" value="1"/>
</dbReference>
<feature type="signal peptide" evidence="6">
    <location>
        <begin position="1"/>
        <end position="33"/>
    </location>
</feature>
<dbReference type="PANTHER" id="PTHR30480">
    <property type="entry name" value="BETA-HEXOSAMINIDASE-RELATED"/>
    <property type="match status" value="1"/>
</dbReference>
<comment type="similarity">
    <text evidence="2">Belongs to the glycosyl hydrolase 3 family.</text>
</comment>
<name>A0AA41YZK9_9HYPH</name>
<proteinExistence type="inferred from homology"/>
<dbReference type="InterPro" id="IPR006311">
    <property type="entry name" value="TAT_signal"/>
</dbReference>
<dbReference type="InterPro" id="IPR050226">
    <property type="entry name" value="NagZ_Beta-hexosaminidase"/>
</dbReference>
<accession>A0AA41YZK9</accession>
<evidence type="ECO:0000256" key="3">
    <source>
        <dbReference type="ARBA" id="ARBA00012663"/>
    </source>
</evidence>
<evidence type="ECO:0000256" key="5">
    <source>
        <dbReference type="ARBA" id="ARBA00023295"/>
    </source>
</evidence>
<dbReference type="InterPro" id="IPR017853">
    <property type="entry name" value="GH"/>
</dbReference>
<dbReference type="PROSITE" id="PS51318">
    <property type="entry name" value="TAT"/>
    <property type="match status" value="1"/>
</dbReference>
<dbReference type="GO" id="GO:0009254">
    <property type="term" value="P:peptidoglycan turnover"/>
    <property type="evidence" value="ECO:0007669"/>
    <property type="project" value="TreeGrafter"/>
</dbReference>
<keyword evidence="5" id="KW-0326">Glycosidase</keyword>
<evidence type="ECO:0000259" key="7">
    <source>
        <dbReference type="Pfam" id="PF00933"/>
    </source>
</evidence>
<dbReference type="Gene3D" id="3.20.20.300">
    <property type="entry name" value="Glycoside hydrolase, family 3, N-terminal domain"/>
    <property type="match status" value="1"/>
</dbReference>
<evidence type="ECO:0000256" key="4">
    <source>
        <dbReference type="ARBA" id="ARBA00022801"/>
    </source>
</evidence>
<dbReference type="RefSeq" id="WP_282582955.1">
    <property type="nucleotide sequence ID" value="NZ_JAMOIM010000001.1"/>
</dbReference>
<reference evidence="8" key="1">
    <citation type="submission" date="2022-05" db="EMBL/GenBank/DDBJ databases">
        <authorList>
            <person name="Pankratov T."/>
        </authorList>
    </citation>
    <scope>NUCLEOTIDE SEQUENCE</scope>
    <source>
        <strain evidence="8">BP6-180914</strain>
    </source>
</reference>
<feature type="domain" description="Glycoside hydrolase family 3 N-terminal" evidence="7">
    <location>
        <begin position="58"/>
        <end position="365"/>
    </location>
</feature>
<keyword evidence="9" id="KW-1185">Reference proteome</keyword>
<dbReference type="InterPro" id="IPR036962">
    <property type="entry name" value="Glyco_hydro_3_N_sf"/>
</dbReference>
<comment type="catalytic activity">
    <reaction evidence="1">
        <text>Hydrolysis of terminal non-reducing N-acetyl-D-hexosamine residues in N-acetyl-beta-D-hexosaminides.</text>
        <dbReference type="EC" id="3.2.1.52"/>
    </reaction>
</comment>
<protein>
    <recommendedName>
        <fullName evidence="3">beta-N-acetylhexosaminidase</fullName>
        <ecNumber evidence="3">3.2.1.52</ecNumber>
    </recommendedName>
</protein>
<keyword evidence="6" id="KW-0732">Signal</keyword>
<dbReference type="InterPro" id="IPR001764">
    <property type="entry name" value="Glyco_hydro_3_N"/>
</dbReference>
<evidence type="ECO:0000256" key="2">
    <source>
        <dbReference type="ARBA" id="ARBA00005336"/>
    </source>
</evidence>
<evidence type="ECO:0000313" key="9">
    <source>
        <dbReference type="Proteomes" id="UP001165667"/>
    </source>
</evidence>
<evidence type="ECO:0000313" key="8">
    <source>
        <dbReference type="EMBL" id="MCW6506597.1"/>
    </source>
</evidence>
<dbReference type="EMBL" id="JAMOIM010000001">
    <property type="protein sequence ID" value="MCW6506597.1"/>
    <property type="molecule type" value="Genomic_DNA"/>
</dbReference>
<dbReference type="AlphaFoldDB" id="A0AA41YZK9"/>
<dbReference type="GO" id="GO:0005975">
    <property type="term" value="P:carbohydrate metabolic process"/>
    <property type="evidence" value="ECO:0007669"/>
    <property type="project" value="InterPro"/>
</dbReference>
<dbReference type="Pfam" id="PF00933">
    <property type="entry name" value="Glyco_hydro_3"/>
    <property type="match status" value="1"/>
</dbReference>
<dbReference type="GO" id="GO:0004563">
    <property type="term" value="F:beta-N-acetylhexosaminidase activity"/>
    <property type="evidence" value="ECO:0007669"/>
    <property type="project" value="UniProtKB-EC"/>
</dbReference>
<evidence type="ECO:0000256" key="1">
    <source>
        <dbReference type="ARBA" id="ARBA00001231"/>
    </source>
</evidence>
<gene>
    <name evidence="8" type="ORF">M8523_01005</name>
</gene>
<dbReference type="Proteomes" id="UP001165667">
    <property type="component" value="Unassembled WGS sequence"/>
</dbReference>
<keyword evidence="4 8" id="KW-0378">Hydrolase</keyword>
<dbReference type="PANTHER" id="PTHR30480:SF13">
    <property type="entry name" value="BETA-HEXOSAMINIDASE"/>
    <property type="match status" value="1"/>
</dbReference>
<evidence type="ECO:0000256" key="6">
    <source>
        <dbReference type="SAM" id="SignalP"/>
    </source>
</evidence>
<sequence>MTVIHGPDFDRRALIATLAASLTLSATFGPATAQPDLAQAAGSMLLMGFWGASPDSAGARAIADLLAAGRIGGVILFDENLASPSAARDLIGFLKSSCKGTTPLIAVDQEGGAVVRLLPQRGFHPLPAAKILTGMPDSETLRLYGQTARELHDLGINLNFGPVVDLDVNPRNPIIGALGRSYGADPARVIAEAKLFVDAHRSAHVLTALKHFPGHGSAGQDSHRALPDITGLWHEEELKPFAALVGSGYADMIMVGHLTDRNLTEAGRPASLSPRVIHGLLRTQIGFDGVVVSDDMQMGALRRSYAPDDSIALGIEAGVDLFVFSNREHPDPEMPERFHRVVKTMIAAGRIVPERITLSAQRIAALKRSLT</sequence>
<comment type="caution">
    <text evidence="8">The sequence shown here is derived from an EMBL/GenBank/DDBJ whole genome shotgun (WGS) entry which is preliminary data.</text>
</comment>
<dbReference type="EC" id="3.2.1.52" evidence="3"/>
<organism evidence="8 9">
    <name type="scientific">Lichenifustis flavocetrariae</name>
    <dbReference type="NCBI Taxonomy" id="2949735"/>
    <lineage>
        <taxon>Bacteria</taxon>
        <taxon>Pseudomonadati</taxon>
        <taxon>Pseudomonadota</taxon>
        <taxon>Alphaproteobacteria</taxon>
        <taxon>Hyphomicrobiales</taxon>
        <taxon>Lichenihabitantaceae</taxon>
        <taxon>Lichenifustis</taxon>
    </lineage>
</organism>
<feature type="chain" id="PRO_5041232871" description="beta-N-acetylhexosaminidase" evidence="6">
    <location>
        <begin position="34"/>
        <end position="371"/>
    </location>
</feature>